<feature type="signal peptide" evidence="10">
    <location>
        <begin position="1"/>
        <end position="19"/>
    </location>
</feature>
<comment type="similarity">
    <text evidence="2">Belongs to the FAM171 family.</text>
</comment>
<evidence type="ECO:0000256" key="1">
    <source>
        <dbReference type="ARBA" id="ARBA00004479"/>
    </source>
</evidence>
<keyword evidence="5 9" id="KW-1133">Transmembrane helix</keyword>
<dbReference type="PANTHER" id="PTHR31626:SF2">
    <property type="entry name" value="PROTEIN FAM171B"/>
    <property type="match status" value="1"/>
</dbReference>
<dbReference type="GO" id="GO:0016020">
    <property type="term" value="C:membrane"/>
    <property type="evidence" value="ECO:0007669"/>
    <property type="project" value="UniProtKB-SubCell"/>
</dbReference>
<dbReference type="InParanoid" id="A0A6P7LHD7"/>
<evidence type="ECO:0000259" key="11">
    <source>
        <dbReference type="Pfam" id="PF10577"/>
    </source>
</evidence>
<evidence type="ECO:0000256" key="2">
    <source>
        <dbReference type="ARBA" id="ARBA00006818"/>
    </source>
</evidence>
<evidence type="ECO:0000256" key="10">
    <source>
        <dbReference type="SAM" id="SignalP"/>
    </source>
</evidence>
<keyword evidence="6 9" id="KW-0472">Membrane</keyword>
<dbReference type="InterPro" id="IPR048530">
    <property type="entry name" value="FAM171_N"/>
</dbReference>
<dbReference type="GeneID" id="114847463"/>
<dbReference type="InterPro" id="IPR018890">
    <property type="entry name" value="FAM171"/>
</dbReference>
<dbReference type="Pfam" id="PF10577">
    <property type="entry name" value="FAM171A1-2-B_N"/>
    <property type="match status" value="1"/>
</dbReference>
<dbReference type="PANTHER" id="PTHR31626">
    <property type="entry name" value="SUSHI DOMAIN-CONTAINING PROTEIN"/>
    <property type="match status" value="1"/>
</dbReference>
<evidence type="ECO:0000259" key="12">
    <source>
        <dbReference type="Pfam" id="PF20771"/>
    </source>
</evidence>
<sequence length="628" mass="67431">MRLLLPLVSALALLKQVKGGGADDGTLDQRGHAGRGNRIQNQSEQAVPDPAAGSAFNLHVTVSEAQSRRVLSEAAVDVYVNYTRTSTAVTGDRGRVLLHAPYGAGLPVVVVASKQGYVCSPLSLNSRKRLIFSSVTISLLGLSKGSIWFFEDSVLITGRTSDASSQPVVQFPKRLLSLADVANVTSVEAFLSVPTLPAGGGKFPHMLGVVSRASGNVSVDLRPVAAVSVQLFSGPTELHVSGPIRISLRVRDDCGLRPADTVPAWFFDQNIGAWMRKGLGAVAWVDGQLLWTFTAPHLGYWIAAPLPSTTGFLSHPTDDFVVQNSLFLMLLIGGMLLVIFCLLVGLGHCHRRSVRVRTAQKIPPETRKDQTTCTCEEEACELSGQQNGPTQGLTERSQHTASLAGSVLANAGAVAVRLDCSDQELTGLSDVSSEHMGGDNLFFFNRPVAVIRAPTFFHLEEQPDQSSNDADTESRNKDGCTQTLFTGSSLPQSKAAEQDPQLGVLERCQAASSTKESRSHFSLPESMSVPGTLNKIRESRRSVNALADLSKAPSAQAPRAWFVSLEGKPAAEIHYAVSEQQRRHRPVESPETSLDSGVDMSELNQPSGRRLVTLERKATFVKSSAPPQ</sequence>
<dbReference type="KEGG" id="bspl:114847463"/>
<accession>A0A6P7LHD7</accession>
<dbReference type="Proteomes" id="UP000515150">
    <property type="component" value="Chromosome 21"/>
</dbReference>
<evidence type="ECO:0000256" key="5">
    <source>
        <dbReference type="ARBA" id="ARBA00022989"/>
    </source>
</evidence>
<gene>
    <name evidence="14" type="primary">LOC114847463</name>
</gene>
<evidence type="ECO:0000256" key="9">
    <source>
        <dbReference type="SAM" id="Phobius"/>
    </source>
</evidence>
<evidence type="ECO:0000256" key="8">
    <source>
        <dbReference type="SAM" id="MobiDB-lite"/>
    </source>
</evidence>
<comment type="subcellular location">
    <subcellularLocation>
        <location evidence="1">Membrane</location>
        <topology evidence="1">Single-pass type I membrane protein</topology>
    </subcellularLocation>
</comment>
<dbReference type="AlphaFoldDB" id="A0A6P7LHD7"/>
<dbReference type="RefSeq" id="XP_028993084.1">
    <property type="nucleotide sequence ID" value="XM_029137251.3"/>
</dbReference>
<name>A0A6P7LHD7_BETSP</name>
<evidence type="ECO:0000256" key="6">
    <source>
        <dbReference type="ARBA" id="ARBA00023136"/>
    </source>
</evidence>
<keyword evidence="4 10" id="KW-0732">Signal</keyword>
<evidence type="ECO:0000256" key="7">
    <source>
        <dbReference type="ARBA" id="ARBA00023180"/>
    </source>
</evidence>
<evidence type="ECO:0000256" key="4">
    <source>
        <dbReference type="ARBA" id="ARBA00022729"/>
    </source>
</evidence>
<organism evidence="13 14">
    <name type="scientific">Betta splendens</name>
    <name type="common">Siamese fighting fish</name>
    <dbReference type="NCBI Taxonomy" id="158456"/>
    <lineage>
        <taxon>Eukaryota</taxon>
        <taxon>Metazoa</taxon>
        <taxon>Chordata</taxon>
        <taxon>Craniata</taxon>
        <taxon>Vertebrata</taxon>
        <taxon>Euteleostomi</taxon>
        <taxon>Actinopterygii</taxon>
        <taxon>Neopterygii</taxon>
        <taxon>Teleostei</taxon>
        <taxon>Neoteleostei</taxon>
        <taxon>Acanthomorphata</taxon>
        <taxon>Anabantaria</taxon>
        <taxon>Anabantiformes</taxon>
        <taxon>Anabantoidei</taxon>
        <taxon>Osphronemidae</taxon>
        <taxon>Betta</taxon>
    </lineage>
</organism>
<keyword evidence="3 9" id="KW-0812">Transmembrane</keyword>
<feature type="compositionally biased region" description="Polar residues" evidence="8">
    <location>
        <begin position="479"/>
        <end position="492"/>
    </location>
</feature>
<evidence type="ECO:0000313" key="13">
    <source>
        <dbReference type="Proteomes" id="UP000515150"/>
    </source>
</evidence>
<feature type="chain" id="PRO_5028460189" evidence="10">
    <location>
        <begin position="20"/>
        <end position="628"/>
    </location>
</feature>
<evidence type="ECO:0000313" key="14">
    <source>
        <dbReference type="RefSeq" id="XP_028993084.1"/>
    </source>
</evidence>
<dbReference type="OrthoDB" id="8950207at2759"/>
<feature type="region of interest" description="Disordered" evidence="8">
    <location>
        <begin position="578"/>
        <end position="609"/>
    </location>
</feature>
<feature type="domain" description="FAM171 N-terminal" evidence="11">
    <location>
        <begin position="58"/>
        <end position="304"/>
    </location>
</feature>
<dbReference type="Pfam" id="PF20771">
    <property type="entry name" value="FAM171A1-2-B_C"/>
    <property type="match status" value="1"/>
</dbReference>
<feature type="region of interest" description="Disordered" evidence="8">
    <location>
        <begin position="460"/>
        <end position="533"/>
    </location>
</feature>
<proteinExistence type="inferred from homology"/>
<keyword evidence="7" id="KW-0325">Glycoprotein</keyword>
<feature type="transmembrane region" description="Helical" evidence="9">
    <location>
        <begin position="326"/>
        <end position="347"/>
    </location>
</feature>
<keyword evidence="13" id="KW-1185">Reference proteome</keyword>
<dbReference type="InterPro" id="IPR049175">
    <property type="entry name" value="FAM171_C"/>
</dbReference>
<feature type="domain" description="FAM171 C-terminal" evidence="12">
    <location>
        <begin position="473"/>
        <end position="610"/>
    </location>
</feature>
<reference evidence="14" key="1">
    <citation type="submission" date="2025-08" db="UniProtKB">
        <authorList>
            <consortium name="RefSeq"/>
        </authorList>
    </citation>
    <scope>IDENTIFICATION</scope>
</reference>
<evidence type="ECO:0000256" key="3">
    <source>
        <dbReference type="ARBA" id="ARBA00022692"/>
    </source>
</evidence>
<protein>
    <submittedName>
        <fullName evidence="14">Protein FAM171B-like isoform X1</fullName>
    </submittedName>
</protein>